<dbReference type="EMBL" id="VSSQ01070041">
    <property type="protein sequence ID" value="MPN21935.1"/>
    <property type="molecule type" value="Genomic_DNA"/>
</dbReference>
<organism evidence="1">
    <name type="scientific">bioreactor metagenome</name>
    <dbReference type="NCBI Taxonomy" id="1076179"/>
    <lineage>
        <taxon>unclassified sequences</taxon>
        <taxon>metagenomes</taxon>
        <taxon>ecological metagenomes</taxon>
    </lineage>
</organism>
<reference evidence="1" key="1">
    <citation type="submission" date="2019-08" db="EMBL/GenBank/DDBJ databases">
        <authorList>
            <person name="Kucharzyk K."/>
            <person name="Murdoch R.W."/>
            <person name="Higgins S."/>
            <person name="Loffler F."/>
        </authorList>
    </citation>
    <scope>NUCLEOTIDE SEQUENCE</scope>
</reference>
<protein>
    <submittedName>
        <fullName evidence="1">Uncharacterized protein</fullName>
    </submittedName>
</protein>
<name>A0A645G5L0_9ZZZZ</name>
<dbReference type="AlphaFoldDB" id="A0A645G5L0"/>
<sequence>MDLPAELQVLFFRTLSARWPDEMGLLTENSPVFNRISDKLIDLIGAD</sequence>
<comment type="caution">
    <text evidence="1">The sequence shown here is derived from an EMBL/GenBank/DDBJ whole genome shotgun (WGS) entry which is preliminary data.</text>
</comment>
<gene>
    <name evidence="1" type="ORF">SDC9_169317</name>
</gene>
<evidence type="ECO:0000313" key="1">
    <source>
        <dbReference type="EMBL" id="MPN21935.1"/>
    </source>
</evidence>
<accession>A0A645G5L0</accession>
<proteinExistence type="predicted"/>